<dbReference type="GO" id="GO:0008233">
    <property type="term" value="F:peptidase activity"/>
    <property type="evidence" value="ECO:0007669"/>
    <property type="project" value="UniProtKB-KW"/>
</dbReference>
<keyword evidence="1" id="KW-0645">Protease</keyword>
<dbReference type="EnsemblMetazoa" id="ISCW012788-RA">
    <property type="protein sequence ID" value="ISCW012788-PA"/>
    <property type="gene ID" value="ISCW012788"/>
</dbReference>
<dbReference type="InParanoid" id="B7QFS4"/>
<gene>
    <name evidence="1" type="ORF">IscW_ISCW012788</name>
</gene>
<dbReference type="VEuPathDB" id="VectorBase:ISCW012788"/>
<dbReference type="InterPro" id="IPR011992">
    <property type="entry name" value="EF-hand-dom_pair"/>
</dbReference>
<evidence type="ECO:0000313" key="1">
    <source>
        <dbReference type="EMBL" id="EEC17696.1"/>
    </source>
</evidence>
<reference evidence="2" key="2">
    <citation type="submission" date="2020-05" db="UniProtKB">
        <authorList>
            <consortium name="EnsemblMetazoa"/>
        </authorList>
    </citation>
    <scope>IDENTIFICATION</scope>
    <source>
        <strain evidence="2">wikel</strain>
    </source>
</reference>
<organism>
    <name type="scientific">Ixodes scapularis</name>
    <name type="common">Black-legged tick</name>
    <name type="synonym">Deer tick</name>
    <dbReference type="NCBI Taxonomy" id="6945"/>
    <lineage>
        <taxon>Eukaryota</taxon>
        <taxon>Metazoa</taxon>
        <taxon>Ecdysozoa</taxon>
        <taxon>Arthropoda</taxon>
        <taxon>Chelicerata</taxon>
        <taxon>Arachnida</taxon>
        <taxon>Acari</taxon>
        <taxon>Parasitiformes</taxon>
        <taxon>Ixodida</taxon>
        <taxon>Ixodoidea</taxon>
        <taxon>Ixodidae</taxon>
        <taxon>Ixodinae</taxon>
        <taxon>Ixodes</taxon>
    </lineage>
</organism>
<dbReference type="EMBL" id="ABJB010430838">
    <property type="status" value="NOT_ANNOTATED_CDS"/>
    <property type="molecule type" value="Genomic_DNA"/>
</dbReference>
<proteinExistence type="predicted"/>
<keyword evidence="3" id="KW-1185">Reference proteome</keyword>
<dbReference type="AlphaFoldDB" id="B7QFS4"/>
<dbReference type="Gene3D" id="1.10.238.10">
    <property type="entry name" value="EF-hand"/>
    <property type="match status" value="1"/>
</dbReference>
<sequence length="62" mass="7200">MAQTTGVGRLRFQEYKNFMCSLKYWQGTFKKHTKGTSGILRAEKLREALIDIGSCRFIILEE</sequence>
<evidence type="ECO:0000313" key="2">
    <source>
        <dbReference type="EnsemblMetazoa" id="ISCW012788-PA"/>
    </source>
</evidence>
<accession>B7QFS4</accession>
<evidence type="ECO:0000313" key="3">
    <source>
        <dbReference type="Proteomes" id="UP000001555"/>
    </source>
</evidence>
<dbReference type="PaxDb" id="6945-B7QFS4"/>
<reference evidence="1 3" key="1">
    <citation type="submission" date="2008-03" db="EMBL/GenBank/DDBJ databases">
        <title>Annotation of Ixodes scapularis.</title>
        <authorList>
            <consortium name="Ixodes scapularis Genome Project Consortium"/>
            <person name="Caler E."/>
            <person name="Hannick L.I."/>
            <person name="Bidwell S."/>
            <person name="Joardar V."/>
            <person name="Thiagarajan M."/>
            <person name="Amedeo P."/>
            <person name="Galinsky K.J."/>
            <person name="Schobel S."/>
            <person name="Inman J."/>
            <person name="Hostetler J."/>
            <person name="Miller J."/>
            <person name="Hammond M."/>
            <person name="Megy K."/>
            <person name="Lawson D."/>
            <person name="Kodira C."/>
            <person name="Sutton G."/>
            <person name="Meyer J."/>
            <person name="Hill C.A."/>
            <person name="Birren B."/>
            <person name="Nene V."/>
            <person name="Collins F."/>
            <person name="Alarcon-Chaidez F."/>
            <person name="Wikel S."/>
            <person name="Strausberg R."/>
        </authorList>
    </citation>
    <scope>NUCLEOTIDE SEQUENCE [LARGE SCALE GENOMIC DNA]</scope>
    <source>
        <strain evidence="3">Wikel</strain>
        <strain evidence="1">Wikel colony</strain>
    </source>
</reference>
<dbReference type="EMBL" id="DS927419">
    <property type="protein sequence ID" value="EEC17696.1"/>
    <property type="molecule type" value="Genomic_DNA"/>
</dbReference>
<dbReference type="HOGENOM" id="CLU_2906602_0_0_1"/>
<protein>
    <submittedName>
        <fullName evidence="1 2">Calcium-dependent cysteine protease, putative</fullName>
    </submittedName>
</protein>
<dbReference type="VEuPathDB" id="VectorBase:ISCI012788"/>
<keyword evidence="1" id="KW-0378">Hydrolase</keyword>
<dbReference type="Proteomes" id="UP000001555">
    <property type="component" value="Unassembled WGS sequence"/>
</dbReference>
<dbReference type="SUPFAM" id="SSF47473">
    <property type="entry name" value="EF-hand"/>
    <property type="match status" value="1"/>
</dbReference>
<dbReference type="GO" id="GO:0006508">
    <property type="term" value="P:proteolysis"/>
    <property type="evidence" value="ECO:0007669"/>
    <property type="project" value="UniProtKB-KW"/>
</dbReference>
<name>B7QFS4_IXOSC</name>